<dbReference type="SUPFAM" id="SSF143011">
    <property type="entry name" value="RelE-like"/>
    <property type="match status" value="1"/>
</dbReference>
<dbReference type="RefSeq" id="WP_206656863.1">
    <property type="nucleotide sequence ID" value="NZ_CP071182.1"/>
</dbReference>
<evidence type="ECO:0000313" key="2">
    <source>
        <dbReference type="Proteomes" id="UP000663505"/>
    </source>
</evidence>
<dbReference type="InterPro" id="IPR035093">
    <property type="entry name" value="RelE/ParE_toxin_dom_sf"/>
</dbReference>
<evidence type="ECO:0008006" key="3">
    <source>
        <dbReference type="Google" id="ProtNLM"/>
    </source>
</evidence>
<sequence length="125" mass="14390">MSDLIERLNQTLSEYGVEVRFSRRANQDFKSYGKGEKINILAMLTLQAKKGPLLKPDGNGTPLHKELAGFAKIKHKDLSLRIVYRPRQNNGRVIMEVIAIGPRDKDEVYRMAVRRLIEFFGEMDK</sequence>
<dbReference type="EMBL" id="CP071182">
    <property type="protein sequence ID" value="QSO47518.1"/>
    <property type="molecule type" value="Genomic_DNA"/>
</dbReference>
<accession>A0A9X7VYN1</accession>
<evidence type="ECO:0000313" key="1">
    <source>
        <dbReference type="EMBL" id="QSO47518.1"/>
    </source>
</evidence>
<dbReference type="KEGG" id="afx:JZ786_00130"/>
<organism evidence="1 2">
    <name type="scientific">Alicyclobacillus mengziensis</name>
    <dbReference type="NCBI Taxonomy" id="2931921"/>
    <lineage>
        <taxon>Bacteria</taxon>
        <taxon>Bacillati</taxon>
        <taxon>Bacillota</taxon>
        <taxon>Bacilli</taxon>
        <taxon>Bacillales</taxon>
        <taxon>Alicyclobacillaceae</taxon>
        <taxon>Alicyclobacillus</taxon>
    </lineage>
</organism>
<keyword evidence="2" id="KW-1185">Reference proteome</keyword>
<dbReference type="AlphaFoldDB" id="A0A9X7VYN1"/>
<gene>
    <name evidence="1" type="ORF">JZ786_00130</name>
</gene>
<dbReference type="Gene3D" id="3.30.2310.20">
    <property type="entry name" value="RelE-like"/>
    <property type="match status" value="1"/>
</dbReference>
<protein>
    <recommendedName>
        <fullName evidence="3">mRNA interferase RelE/StbE</fullName>
    </recommendedName>
</protein>
<dbReference type="Proteomes" id="UP000663505">
    <property type="component" value="Chromosome"/>
</dbReference>
<reference evidence="1 2" key="1">
    <citation type="submission" date="2021-02" db="EMBL/GenBank/DDBJ databases">
        <title>Alicyclobacillus curvatus sp. nov. and Alicyclobacillus mengziensis sp. nov., two acidophilic bacteria isolated from acid mine drainage.</title>
        <authorList>
            <person name="Huang Y."/>
        </authorList>
    </citation>
    <scope>NUCLEOTIDE SEQUENCE [LARGE SCALE GENOMIC DNA]</scope>
    <source>
        <strain evidence="1 2">S30H14</strain>
    </source>
</reference>
<name>A0A9X7VYN1_9BACL</name>
<proteinExistence type="predicted"/>